<dbReference type="Proteomes" id="UP000178953">
    <property type="component" value="Unassembled WGS sequence"/>
</dbReference>
<proteinExistence type="predicted"/>
<name>A0A1E8Q2E5_9MYCO</name>
<sequence length="320" mass="35523">MPALQADFTAQRDLTRAAIDFATTCGTQGPDLTAVAGPAFVHALYQAAAVPDVEAELNELDDAMRTWWPLLRTWTPADGDPPPRPRSAAQERILDALTNWREFLDDQAHDQMLDSLADQGAKITRSFVRDADGSMTTYTSAQLNIAPPEEQEPGHAPPPVGTLRRDGLSGHLAGLWRPPLQVRVCGRDGQSRPLSAHWSAARAYRNAHQARTEITPGSWIELWEWRIRGLELLDLMPWMDPSEVASNGDELIYGVLDQTGNMSNVGVIGTIRPMSRGWTVTVRDRSSETFQTPRFRDAIYPTRAQAMAGIATLFERLRDE</sequence>
<accession>A0A1E8Q2E5</accession>
<dbReference type="AlphaFoldDB" id="A0A1E8Q2E5"/>
<gene>
    <name evidence="1" type="ORF">BEL07_17535</name>
</gene>
<evidence type="ECO:0000313" key="1">
    <source>
        <dbReference type="EMBL" id="OFJ52431.1"/>
    </source>
</evidence>
<keyword evidence="2" id="KW-1185">Reference proteome</keyword>
<dbReference type="EMBL" id="MCHX01000040">
    <property type="protein sequence ID" value="OFJ52431.1"/>
    <property type="molecule type" value="Genomic_DNA"/>
</dbReference>
<organism evidence="1 2">
    <name type="scientific">Mycolicibacterium grossiae</name>
    <dbReference type="NCBI Taxonomy" id="1552759"/>
    <lineage>
        <taxon>Bacteria</taxon>
        <taxon>Bacillati</taxon>
        <taxon>Actinomycetota</taxon>
        <taxon>Actinomycetes</taxon>
        <taxon>Mycobacteriales</taxon>
        <taxon>Mycobacteriaceae</taxon>
        <taxon>Mycolicibacterium</taxon>
    </lineage>
</organism>
<evidence type="ECO:0000313" key="2">
    <source>
        <dbReference type="Proteomes" id="UP000178953"/>
    </source>
</evidence>
<comment type="caution">
    <text evidence="1">The sequence shown here is derived from an EMBL/GenBank/DDBJ whole genome shotgun (WGS) entry which is preliminary data.</text>
</comment>
<protein>
    <submittedName>
        <fullName evidence="1">Uncharacterized protein</fullName>
    </submittedName>
</protein>
<reference evidence="1 2" key="1">
    <citation type="submission" date="2016-09" db="EMBL/GenBank/DDBJ databases">
        <title>genome sequence of Mycobacterium sp. 739 SCH.</title>
        <authorList>
            <person name="Greninger A.L."/>
            <person name="Qin X."/>
            <person name="Jerome K."/>
            <person name="Vora S."/>
            <person name="Quinn K."/>
        </authorList>
    </citation>
    <scope>NUCLEOTIDE SEQUENCE [LARGE SCALE GENOMIC DNA]</scope>
    <source>
        <strain evidence="1 2">SCH</strain>
    </source>
</reference>